<sequence length="174" mass="18242">MKSVAAFTVAAAAVLAGVSTACSTPGNYIVTFYGWPDNDPAGAGIAYDCGRGYKAGGSGTYSDPITLATAPGELNKCEIVYLPFLTKYARFEDTCAQCTSDWSQGQPHIDIWTGSNTSGGGQNQINCENNLTPGGRYSIVRNPPTNYGVNAAPLYVPPNTCNTGNVYPNNPAHC</sequence>
<accession>A0ABR0SQB6</accession>
<protein>
    <recommendedName>
        <fullName evidence="4">Carbohydrate-binding protein</fullName>
    </recommendedName>
</protein>
<feature type="chain" id="PRO_5045986778" description="Carbohydrate-binding protein" evidence="1">
    <location>
        <begin position="22"/>
        <end position="174"/>
    </location>
</feature>
<reference evidence="2 3" key="1">
    <citation type="submission" date="2024-01" db="EMBL/GenBank/DDBJ databases">
        <title>Complete genome of Cladobotryum mycophilum ATHUM6906.</title>
        <authorList>
            <person name="Christinaki A.C."/>
            <person name="Myridakis A.I."/>
            <person name="Kouvelis V.N."/>
        </authorList>
    </citation>
    <scope>NUCLEOTIDE SEQUENCE [LARGE SCALE GENOMIC DNA]</scope>
    <source>
        <strain evidence="2 3">ATHUM6906</strain>
    </source>
</reference>
<evidence type="ECO:0008006" key="4">
    <source>
        <dbReference type="Google" id="ProtNLM"/>
    </source>
</evidence>
<gene>
    <name evidence="2" type="ORF">PT974_04765</name>
</gene>
<keyword evidence="3" id="KW-1185">Reference proteome</keyword>
<feature type="signal peptide" evidence="1">
    <location>
        <begin position="1"/>
        <end position="21"/>
    </location>
</feature>
<dbReference type="EMBL" id="JAVFKD010000010">
    <property type="protein sequence ID" value="KAK5994293.1"/>
    <property type="molecule type" value="Genomic_DNA"/>
</dbReference>
<dbReference type="Proteomes" id="UP001338125">
    <property type="component" value="Unassembled WGS sequence"/>
</dbReference>
<evidence type="ECO:0000313" key="3">
    <source>
        <dbReference type="Proteomes" id="UP001338125"/>
    </source>
</evidence>
<evidence type="ECO:0000256" key="1">
    <source>
        <dbReference type="SAM" id="SignalP"/>
    </source>
</evidence>
<proteinExistence type="predicted"/>
<organism evidence="2 3">
    <name type="scientific">Cladobotryum mycophilum</name>
    <dbReference type="NCBI Taxonomy" id="491253"/>
    <lineage>
        <taxon>Eukaryota</taxon>
        <taxon>Fungi</taxon>
        <taxon>Dikarya</taxon>
        <taxon>Ascomycota</taxon>
        <taxon>Pezizomycotina</taxon>
        <taxon>Sordariomycetes</taxon>
        <taxon>Hypocreomycetidae</taxon>
        <taxon>Hypocreales</taxon>
        <taxon>Hypocreaceae</taxon>
        <taxon>Cladobotryum</taxon>
    </lineage>
</organism>
<evidence type="ECO:0000313" key="2">
    <source>
        <dbReference type="EMBL" id="KAK5994293.1"/>
    </source>
</evidence>
<keyword evidence="1" id="KW-0732">Signal</keyword>
<comment type="caution">
    <text evidence="2">The sequence shown here is derived from an EMBL/GenBank/DDBJ whole genome shotgun (WGS) entry which is preliminary data.</text>
</comment>
<dbReference type="PROSITE" id="PS51257">
    <property type="entry name" value="PROKAR_LIPOPROTEIN"/>
    <property type="match status" value="1"/>
</dbReference>
<name>A0ABR0SQB6_9HYPO</name>